<dbReference type="GO" id="GO:0008253">
    <property type="term" value="F:5'-nucleotidase activity"/>
    <property type="evidence" value="ECO:0007669"/>
    <property type="project" value="InterPro"/>
</dbReference>
<sequence length="177" mass="20173">MKVLLDVDGVLANFIKGAYELHNKPDPYAKEENLGSYEIQDLLNIHGRAFWDLMGETFWANLDLMPNALEILEILESQYGSHNICLLTSPVKTPGCLRGKMRWIEQHLPEYSRRFLIGPAKEFCAHQNSILFDDFHRNIEKFDHAGGNTFLIPAPWNAKHQETPVLALLNFLGGINV</sequence>
<dbReference type="SUPFAM" id="SSF56784">
    <property type="entry name" value="HAD-like"/>
    <property type="match status" value="1"/>
</dbReference>
<gene>
    <name evidence="1" type="ORF">LCGC14_0669730</name>
</gene>
<name>A0A0F9QWC0_9ZZZZ</name>
<dbReference type="EMBL" id="LAZR01001313">
    <property type="protein sequence ID" value="KKN46749.1"/>
    <property type="molecule type" value="Genomic_DNA"/>
</dbReference>
<dbReference type="Pfam" id="PF06941">
    <property type="entry name" value="NT5C"/>
    <property type="match status" value="1"/>
</dbReference>
<dbReference type="InterPro" id="IPR010708">
    <property type="entry name" value="5'(3')-deoxyribonucleotidase"/>
</dbReference>
<protein>
    <submittedName>
        <fullName evidence="1">Uncharacterized protein</fullName>
    </submittedName>
</protein>
<evidence type="ECO:0000313" key="1">
    <source>
        <dbReference type="EMBL" id="KKN46749.1"/>
    </source>
</evidence>
<accession>A0A0F9QWC0</accession>
<dbReference type="InterPro" id="IPR023214">
    <property type="entry name" value="HAD_sf"/>
</dbReference>
<dbReference type="AlphaFoldDB" id="A0A0F9QWC0"/>
<dbReference type="InterPro" id="IPR036412">
    <property type="entry name" value="HAD-like_sf"/>
</dbReference>
<dbReference type="GO" id="GO:0009264">
    <property type="term" value="P:deoxyribonucleotide catabolic process"/>
    <property type="evidence" value="ECO:0007669"/>
    <property type="project" value="InterPro"/>
</dbReference>
<dbReference type="Gene3D" id="3.40.50.1000">
    <property type="entry name" value="HAD superfamily/HAD-like"/>
    <property type="match status" value="1"/>
</dbReference>
<comment type="caution">
    <text evidence="1">The sequence shown here is derived from an EMBL/GenBank/DDBJ whole genome shotgun (WGS) entry which is preliminary data.</text>
</comment>
<organism evidence="1">
    <name type="scientific">marine sediment metagenome</name>
    <dbReference type="NCBI Taxonomy" id="412755"/>
    <lineage>
        <taxon>unclassified sequences</taxon>
        <taxon>metagenomes</taxon>
        <taxon>ecological metagenomes</taxon>
    </lineage>
</organism>
<reference evidence="1" key="1">
    <citation type="journal article" date="2015" name="Nature">
        <title>Complex archaea that bridge the gap between prokaryotes and eukaryotes.</title>
        <authorList>
            <person name="Spang A."/>
            <person name="Saw J.H."/>
            <person name="Jorgensen S.L."/>
            <person name="Zaremba-Niedzwiedzka K."/>
            <person name="Martijn J."/>
            <person name="Lind A.E."/>
            <person name="van Eijk R."/>
            <person name="Schleper C."/>
            <person name="Guy L."/>
            <person name="Ettema T.J."/>
        </authorList>
    </citation>
    <scope>NUCLEOTIDE SEQUENCE</scope>
</reference>
<proteinExistence type="predicted"/>